<feature type="repeat" description="PPR" evidence="3">
    <location>
        <begin position="489"/>
        <end position="519"/>
    </location>
</feature>
<dbReference type="InterPro" id="IPR046849">
    <property type="entry name" value="E2_motif"/>
</dbReference>
<dbReference type="GO" id="GO:0003723">
    <property type="term" value="F:RNA binding"/>
    <property type="evidence" value="ECO:0007669"/>
    <property type="project" value="InterPro"/>
</dbReference>
<dbReference type="InterPro" id="IPR011990">
    <property type="entry name" value="TPR-like_helical_dom_sf"/>
</dbReference>
<dbReference type="GeneID" id="113847094"/>
<evidence type="ECO:0000313" key="5">
    <source>
        <dbReference type="Proteomes" id="UP000694853"/>
    </source>
</evidence>
<dbReference type="InterPro" id="IPR046848">
    <property type="entry name" value="E_motif"/>
</dbReference>
<dbReference type="FunFam" id="1.25.40.10:FF:000436">
    <property type="entry name" value="Pentatricopeptide repeat-containing protein At5g39350 family"/>
    <property type="match status" value="1"/>
</dbReference>
<protein>
    <submittedName>
        <fullName evidence="6">Pentatricopeptide repeat-containing protein At3g49170, chloroplastic</fullName>
    </submittedName>
</protein>
<feature type="repeat" description="PPR" evidence="3">
    <location>
        <begin position="520"/>
        <end position="554"/>
    </location>
</feature>
<accession>A0A8B8JJX5</accession>
<evidence type="ECO:0000256" key="2">
    <source>
        <dbReference type="ARBA" id="ARBA00022737"/>
    </source>
</evidence>
<dbReference type="PANTHER" id="PTHR47926:SF522">
    <property type="entry name" value="TETRATRICOPEPTIDE REPEAT-LIKE SUPERFAMILY PROTEIN"/>
    <property type="match status" value="1"/>
</dbReference>
<feature type="repeat" description="PPR" evidence="3">
    <location>
        <begin position="318"/>
        <end position="353"/>
    </location>
</feature>
<comment type="similarity">
    <text evidence="1">Belongs to the PPR family. PCMP-H subfamily.</text>
</comment>
<dbReference type="NCBIfam" id="TIGR00756">
    <property type="entry name" value="PPR"/>
    <property type="match status" value="5"/>
</dbReference>
<dbReference type="Pfam" id="PF20430">
    <property type="entry name" value="Eplus_motif"/>
    <property type="match status" value="1"/>
</dbReference>
<dbReference type="Pfam" id="PF20431">
    <property type="entry name" value="E_motif"/>
    <property type="match status" value="1"/>
</dbReference>
<dbReference type="Proteomes" id="UP000694853">
    <property type="component" value="Unplaced"/>
</dbReference>
<feature type="repeat" description="PPR" evidence="3">
    <location>
        <begin position="555"/>
        <end position="590"/>
    </location>
</feature>
<dbReference type="KEGG" id="aprc:113847094"/>
<evidence type="ECO:0000256" key="3">
    <source>
        <dbReference type="PROSITE-ProRule" id="PRU00708"/>
    </source>
</evidence>
<evidence type="ECO:0000313" key="6">
    <source>
        <dbReference type="RefSeq" id="XP_027331766.1"/>
    </source>
</evidence>
<dbReference type="OrthoDB" id="733157at2759"/>
<dbReference type="FunFam" id="1.25.40.10:FF:001050">
    <property type="entry name" value="Pentatricopeptide repeat-containing protein At2g33760"/>
    <property type="match status" value="1"/>
</dbReference>
<name>A0A8B8JJX5_ABRPR</name>
<dbReference type="GO" id="GO:0008270">
    <property type="term" value="F:zinc ion binding"/>
    <property type="evidence" value="ECO:0007669"/>
    <property type="project" value="InterPro"/>
</dbReference>
<feature type="repeat" description="PPR" evidence="3">
    <location>
        <begin position="114"/>
        <end position="148"/>
    </location>
</feature>
<feature type="domain" description="DYW" evidence="4">
    <location>
        <begin position="735"/>
        <end position="827"/>
    </location>
</feature>
<reference evidence="5" key="1">
    <citation type="journal article" date="2019" name="Toxins">
        <title>Detection of Abrin-Like and Prepropulchellin-Like Toxin Genes and Transcripts Using Whole Genome Sequencing and Full-Length Transcript Sequencing of Abrus precatorius.</title>
        <authorList>
            <person name="Hovde B.T."/>
            <person name="Daligault H.E."/>
            <person name="Hanschen E.R."/>
            <person name="Kunde Y.A."/>
            <person name="Johnson M.B."/>
            <person name="Starkenburg S.R."/>
            <person name="Johnson S.L."/>
        </authorList>
    </citation>
    <scope>NUCLEOTIDE SEQUENCE [LARGE SCALE GENOMIC DNA]</scope>
</reference>
<feature type="repeat" description="PPR" evidence="3">
    <location>
        <begin position="217"/>
        <end position="251"/>
    </location>
</feature>
<dbReference type="InterPro" id="IPR002885">
    <property type="entry name" value="PPR_rpt"/>
</dbReference>
<dbReference type="Gene3D" id="1.25.40.10">
    <property type="entry name" value="Tetratricopeptide repeat domain"/>
    <property type="match status" value="5"/>
</dbReference>
<evidence type="ECO:0000256" key="1">
    <source>
        <dbReference type="ARBA" id="ARBA00006643"/>
    </source>
</evidence>
<gene>
    <name evidence="6" type="primary">LOC113847094</name>
</gene>
<dbReference type="Pfam" id="PF14432">
    <property type="entry name" value="DYW_deaminase"/>
    <property type="match status" value="1"/>
</dbReference>
<sequence length="827" mass="92685">MLVLEAKSGKVCEWEMASLSLCHSPILSVAELRKGISSLNMAEERSLINASLLLKGCIRSGNLELGKLLHHRLLHSPLVLDSVLLNSLITLYSKCGEWENALQIFHSMDNRIRDLVSWSAIISCFANNNMQSQALVMFLSMLQSGLYPNEYCFTASIRSCCNAQHFSVGRVIFGFILKTGYFDSHVCVGCELIDMFVKGGSDIESARTVFEKMQEKNVVTWTLMITRFAQLGFLGDAIDLFHTMLLSRYTPDRFTLTSLVSACAEFDFLSLGKQLHSWVIRSGLVSDVCVGCSLVDLYAKCEAVENSRKVFHRMPHHNVMSWTALISGYAQGSGREQEAIKLFCRMLEGGHVAPNRFTFSGVLKACANLPDFGFGKQLHGQTIKLGLSAIDCVGNSLINMYARSGRMECARKAFRILFEMNLISYNAVVDTNAKKLSSEESFNHEIEHTGIGPNSFTYACLLSGAACIGTIDKGEQTHALVVKSGFGSDLCTNNALISMYSKCGNKEAALQVFNDMGDRNVITWTSIINGFAKHGFATKALELFYEMLEIGVKPNEVTYIAVLSACSHVGLIDEAWKHFNSMRYDHGIVPRMEHYACMVDLLGRSGLLLEAVEFINSMPFDADALVWRTFLGSCRVHRHTELGEHAAKMILKREPHDPAAYILLSNLYASEERWDDVAAIRKSMKQKKLTKETGYSWIEVENQVHKFHVGDTSHPQAQKIYDELDRLALKIKNLGYVPNTDFVLHDVEDEQKEQYLFQHSEKIAVAFALISTPKAKPIRVFKNLRVCGDCHTAIKYISIVTGREIVVRDANRFHHIQCGKCSCNDYW</sequence>
<evidence type="ECO:0000259" key="4">
    <source>
        <dbReference type="Pfam" id="PF14432"/>
    </source>
</evidence>
<keyword evidence="5" id="KW-1185">Reference proteome</keyword>
<organism evidence="5 6">
    <name type="scientific">Abrus precatorius</name>
    <name type="common">Indian licorice</name>
    <name type="synonym">Glycine abrus</name>
    <dbReference type="NCBI Taxonomy" id="3816"/>
    <lineage>
        <taxon>Eukaryota</taxon>
        <taxon>Viridiplantae</taxon>
        <taxon>Streptophyta</taxon>
        <taxon>Embryophyta</taxon>
        <taxon>Tracheophyta</taxon>
        <taxon>Spermatophyta</taxon>
        <taxon>Magnoliopsida</taxon>
        <taxon>eudicotyledons</taxon>
        <taxon>Gunneridae</taxon>
        <taxon>Pentapetalae</taxon>
        <taxon>rosids</taxon>
        <taxon>fabids</taxon>
        <taxon>Fabales</taxon>
        <taxon>Fabaceae</taxon>
        <taxon>Papilionoideae</taxon>
        <taxon>50 kb inversion clade</taxon>
        <taxon>NPAAA clade</taxon>
        <taxon>indigoferoid/millettioid clade</taxon>
        <taxon>Abreae</taxon>
        <taxon>Abrus</taxon>
    </lineage>
</organism>
<keyword evidence="2" id="KW-0677">Repeat</keyword>
<dbReference type="RefSeq" id="XP_027331766.1">
    <property type="nucleotide sequence ID" value="XM_027475965.1"/>
</dbReference>
<dbReference type="Pfam" id="PF13041">
    <property type="entry name" value="PPR_2"/>
    <property type="match status" value="4"/>
</dbReference>
<dbReference type="PANTHER" id="PTHR47926">
    <property type="entry name" value="PENTATRICOPEPTIDE REPEAT-CONTAINING PROTEIN"/>
    <property type="match status" value="1"/>
</dbReference>
<dbReference type="AlphaFoldDB" id="A0A8B8JJX5"/>
<dbReference type="FunFam" id="1.25.40.10:FF:000798">
    <property type="entry name" value="Pentatricopeptide repeat-containing protein At3g49170, chloroplastic"/>
    <property type="match status" value="1"/>
</dbReference>
<proteinExistence type="inferred from homology"/>
<dbReference type="PROSITE" id="PS51375">
    <property type="entry name" value="PPR"/>
    <property type="match status" value="7"/>
</dbReference>
<dbReference type="Pfam" id="PF01535">
    <property type="entry name" value="PPR"/>
    <property type="match status" value="3"/>
</dbReference>
<dbReference type="InterPro" id="IPR032867">
    <property type="entry name" value="DYW_dom"/>
</dbReference>
<dbReference type="FunFam" id="1.25.40.10:FF:001086">
    <property type="entry name" value="Pentatricopeptide repeat-containing protein At4g33170"/>
    <property type="match status" value="1"/>
</dbReference>
<dbReference type="GO" id="GO:0009451">
    <property type="term" value="P:RNA modification"/>
    <property type="evidence" value="ECO:0007669"/>
    <property type="project" value="InterPro"/>
</dbReference>
<feature type="repeat" description="PPR" evidence="3">
    <location>
        <begin position="81"/>
        <end position="111"/>
    </location>
</feature>
<dbReference type="InterPro" id="IPR046960">
    <property type="entry name" value="PPR_At4g14850-like_plant"/>
</dbReference>
<reference evidence="6" key="2">
    <citation type="submission" date="2025-08" db="UniProtKB">
        <authorList>
            <consortium name="RefSeq"/>
        </authorList>
    </citation>
    <scope>IDENTIFICATION</scope>
    <source>
        <tissue evidence="6">Young leaves</tissue>
    </source>
</reference>